<keyword evidence="2" id="KW-1185">Reference proteome</keyword>
<protein>
    <submittedName>
        <fullName evidence="1">Uncharacterized protein</fullName>
    </submittedName>
</protein>
<name>A0A5N6U0K0_ASPAV</name>
<evidence type="ECO:0000313" key="1">
    <source>
        <dbReference type="EMBL" id="KAE8152156.1"/>
    </source>
</evidence>
<dbReference type="OrthoDB" id="2151789at2759"/>
<dbReference type="Proteomes" id="UP000325780">
    <property type="component" value="Unassembled WGS sequence"/>
</dbReference>
<proteinExistence type="predicted"/>
<dbReference type="AlphaFoldDB" id="A0A5N6U0K0"/>
<evidence type="ECO:0000313" key="2">
    <source>
        <dbReference type="Proteomes" id="UP000325780"/>
    </source>
</evidence>
<dbReference type="EMBL" id="ML742058">
    <property type="protein sequence ID" value="KAE8152156.1"/>
    <property type="molecule type" value="Genomic_DNA"/>
</dbReference>
<reference evidence="1 2" key="1">
    <citation type="submission" date="2019-04" db="EMBL/GenBank/DDBJ databases">
        <title>Friends and foes A comparative genomics study of 23 Aspergillus species from section Flavi.</title>
        <authorList>
            <consortium name="DOE Joint Genome Institute"/>
            <person name="Kjaerbolling I."/>
            <person name="Vesth T."/>
            <person name="Frisvad J.C."/>
            <person name="Nybo J.L."/>
            <person name="Theobald S."/>
            <person name="Kildgaard S."/>
            <person name="Isbrandt T."/>
            <person name="Kuo A."/>
            <person name="Sato A."/>
            <person name="Lyhne E.K."/>
            <person name="Kogle M.E."/>
            <person name="Wiebenga A."/>
            <person name="Kun R.S."/>
            <person name="Lubbers R.J."/>
            <person name="Makela M.R."/>
            <person name="Barry K."/>
            <person name="Chovatia M."/>
            <person name="Clum A."/>
            <person name="Daum C."/>
            <person name="Haridas S."/>
            <person name="He G."/>
            <person name="LaButti K."/>
            <person name="Lipzen A."/>
            <person name="Mondo S."/>
            <person name="Riley R."/>
            <person name="Salamov A."/>
            <person name="Simmons B.A."/>
            <person name="Magnuson J.K."/>
            <person name="Henrissat B."/>
            <person name="Mortensen U.H."/>
            <person name="Larsen T.O."/>
            <person name="Devries R.P."/>
            <person name="Grigoriev I.V."/>
            <person name="Machida M."/>
            <person name="Baker S.E."/>
            <person name="Andersen M.R."/>
        </authorList>
    </citation>
    <scope>NUCLEOTIDE SEQUENCE [LARGE SCALE GENOMIC DNA]</scope>
    <source>
        <strain evidence="1 2">IBT 18842</strain>
    </source>
</reference>
<sequence length="98" mass="10582">MLGLTPGKPDDVMIDMTALANKVDDALVQPFMTDIVNKQYALLKPHRHLTEFISITPHLTSAQSWCTDSVAKLKAASKSILWTCALKEGGRANGICAG</sequence>
<accession>A0A5N6U0K0</accession>
<organism evidence="1 2">
    <name type="scientific">Aspergillus avenaceus</name>
    <dbReference type="NCBI Taxonomy" id="36643"/>
    <lineage>
        <taxon>Eukaryota</taxon>
        <taxon>Fungi</taxon>
        <taxon>Dikarya</taxon>
        <taxon>Ascomycota</taxon>
        <taxon>Pezizomycotina</taxon>
        <taxon>Eurotiomycetes</taxon>
        <taxon>Eurotiomycetidae</taxon>
        <taxon>Eurotiales</taxon>
        <taxon>Aspergillaceae</taxon>
        <taxon>Aspergillus</taxon>
        <taxon>Aspergillus subgen. Circumdati</taxon>
    </lineage>
</organism>
<gene>
    <name evidence="1" type="ORF">BDV25DRAFT_138205</name>
</gene>